<sequence>MARKGTTVSELNAIMKRCANIGRVRYVRPTIHPGFRKVVAFDLFTTDETREFTITNNPDENFNLTQAVNDYLDELEARQNDEV</sequence>
<keyword evidence="2" id="KW-1185">Reference proteome</keyword>
<name>A0ABR6CSE7_9BACI</name>
<dbReference type="RefSeq" id="WP_182503022.1">
    <property type="nucleotide sequence ID" value="NZ_JACJHX010000008.1"/>
</dbReference>
<dbReference type="Proteomes" id="UP000626697">
    <property type="component" value="Unassembled WGS sequence"/>
</dbReference>
<evidence type="ECO:0000313" key="2">
    <source>
        <dbReference type="Proteomes" id="UP000626697"/>
    </source>
</evidence>
<proteinExistence type="predicted"/>
<evidence type="ECO:0000313" key="1">
    <source>
        <dbReference type="EMBL" id="MBA9027583.1"/>
    </source>
</evidence>
<accession>A0ABR6CSE7</accession>
<reference evidence="1 2" key="1">
    <citation type="submission" date="2020-08" db="EMBL/GenBank/DDBJ databases">
        <title>Genomic Encyclopedia of Type Strains, Phase IV (KMG-IV): sequencing the most valuable type-strain genomes for metagenomic binning, comparative biology and taxonomic classification.</title>
        <authorList>
            <person name="Goeker M."/>
        </authorList>
    </citation>
    <scope>NUCLEOTIDE SEQUENCE [LARGE SCALE GENOMIC DNA]</scope>
    <source>
        <strain evidence="1 2">DSM 105481</strain>
    </source>
</reference>
<organism evidence="1 2">
    <name type="scientific">Peribacillus huizhouensis</name>
    <dbReference type="NCBI Taxonomy" id="1501239"/>
    <lineage>
        <taxon>Bacteria</taxon>
        <taxon>Bacillati</taxon>
        <taxon>Bacillota</taxon>
        <taxon>Bacilli</taxon>
        <taxon>Bacillales</taxon>
        <taxon>Bacillaceae</taxon>
        <taxon>Peribacillus</taxon>
    </lineage>
</organism>
<protein>
    <submittedName>
        <fullName evidence="1">Uncharacterized protein</fullName>
    </submittedName>
</protein>
<comment type="caution">
    <text evidence="1">The sequence shown here is derived from an EMBL/GenBank/DDBJ whole genome shotgun (WGS) entry which is preliminary data.</text>
</comment>
<gene>
    <name evidence="1" type="ORF">HNP81_002873</name>
</gene>
<dbReference type="EMBL" id="JACJHX010000008">
    <property type="protein sequence ID" value="MBA9027583.1"/>
    <property type="molecule type" value="Genomic_DNA"/>
</dbReference>